<evidence type="ECO:0000256" key="11">
    <source>
        <dbReference type="HAMAP-Rule" id="MF_00283"/>
    </source>
</evidence>
<evidence type="ECO:0000313" key="14">
    <source>
        <dbReference type="EMBL" id="OGY29592.1"/>
    </source>
</evidence>
<keyword evidence="4 11" id="KW-0479">Metal-binding</keyword>
<dbReference type="GO" id="GO:0004826">
    <property type="term" value="F:phenylalanine-tRNA ligase activity"/>
    <property type="evidence" value="ECO:0007669"/>
    <property type="project" value="UniProtKB-UniRule"/>
</dbReference>
<dbReference type="Gene3D" id="3.50.40.10">
    <property type="entry name" value="Phenylalanyl-trna Synthetase, Chain B, domain 3"/>
    <property type="match status" value="1"/>
</dbReference>
<dbReference type="SMART" id="SM00874">
    <property type="entry name" value="B5"/>
    <property type="match status" value="1"/>
</dbReference>
<dbReference type="PANTHER" id="PTHR10947:SF0">
    <property type="entry name" value="PHENYLALANINE--TRNA LIGASE BETA SUBUNIT"/>
    <property type="match status" value="1"/>
</dbReference>
<feature type="binding site" evidence="11">
    <location>
        <position position="341"/>
    </location>
    <ligand>
        <name>Mg(2+)</name>
        <dbReference type="ChEBI" id="CHEBI:18420"/>
        <note>shared with alpha subunit</note>
    </ligand>
</feature>
<evidence type="ECO:0000256" key="6">
    <source>
        <dbReference type="ARBA" id="ARBA00022840"/>
    </source>
</evidence>
<dbReference type="GO" id="GO:0005524">
    <property type="term" value="F:ATP binding"/>
    <property type="evidence" value="ECO:0007669"/>
    <property type="project" value="UniProtKB-UniRule"/>
</dbReference>
<keyword evidence="6 11" id="KW-0067">ATP-binding</keyword>
<keyword evidence="7 11" id="KW-0460">Magnesium</keyword>
<dbReference type="InterPro" id="IPR009061">
    <property type="entry name" value="DNA-bd_dom_put_sf"/>
</dbReference>
<dbReference type="SMART" id="SM00873">
    <property type="entry name" value="B3_4"/>
    <property type="match status" value="1"/>
</dbReference>
<dbReference type="InterPro" id="IPR004532">
    <property type="entry name" value="Phe-tRNA-ligase_IIc_bsu_bact"/>
</dbReference>
<dbReference type="Pfam" id="PF17759">
    <property type="entry name" value="tRNA_synthFbeta"/>
    <property type="match status" value="1"/>
</dbReference>
<dbReference type="Gene3D" id="3.30.930.10">
    <property type="entry name" value="Bira Bifunctional Protein, Domain 2"/>
    <property type="match status" value="1"/>
</dbReference>
<sequence>MLAPLSWLKEFVKVSVSAEKLAENLLLSGTKVEQIRRVGKEIVFDLEITPNRPDTLGIYGIAREIATVQGSDLLPLDTDLLIPTGRLESAPALKITDKKLCPSYTLGLLRSVRVKPSPTYLAERLKLVGIRPVNNVVDITNYVMWETGQPLHAFDFDKIEGELTLRASKEGEQVRTLDGISRKLSSGSIIIEDSRKLIDLAGLMGGENSEIDEGTQNILLHVPIYDPIAIRRTSQQTGLRTESSNRFEKKLDRAGHITAFERATKLITEIAGGRVSSETKSISAPTKKSLIFDLGILKEVLGIEVKLNQVVNILSSLGFQVSLDPFQENQLRVGVPSWRGDIEGAIDLTEEIGRIYGYNRFPKTLPKGAVPVQKELYNFDWEKFIVQVFREGGFNQTMTHTLLSKKTLERASLEPSQTLKVANPMTEDFEFLRPSLYPELLVAISRNRGKDKIISFFEIGRVFEKEVSQPKIVSFVSTKPFSQVKGVLEKVVKRIDPNLKFEKVEETTTGIERYSFDKGKLQLAELSLVNPTILKNFEINQTVSAGSIFLEKLSDLQPNYLYQPLPKFPPVIEDLSMFVASDLPARKILDIAWEGTAVSEAEVFDIFREGNQKSVAVKITFQAKDRTLTDKEVAVFRAKIERNLEKKLLAKIRKA</sequence>
<dbReference type="InterPro" id="IPR036690">
    <property type="entry name" value="Fdx_antiC-bd_sf"/>
</dbReference>
<reference evidence="14 15" key="1">
    <citation type="journal article" date="2016" name="Nat. Commun.">
        <title>Thousands of microbial genomes shed light on interconnected biogeochemical processes in an aquifer system.</title>
        <authorList>
            <person name="Anantharaman K."/>
            <person name="Brown C.T."/>
            <person name="Hug L.A."/>
            <person name="Sharon I."/>
            <person name="Castelle C.J."/>
            <person name="Probst A.J."/>
            <person name="Thomas B.C."/>
            <person name="Singh A."/>
            <person name="Wilkins M.J."/>
            <person name="Karaoz U."/>
            <person name="Brodie E.L."/>
            <person name="Williams K.H."/>
            <person name="Hubbard S.S."/>
            <person name="Banfield J.F."/>
        </authorList>
    </citation>
    <scope>NUCLEOTIDE SEQUENCE [LARGE SCALE GENOMIC DNA]</scope>
</reference>
<proteinExistence type="inferred from homology"/>
<dbReference type="PROSITE" id="PS51447">
    <property type="entry name" value="FDX_ACB"/>
    <property type="match status" value="1"/>
</dbReference>
<evidence type="ECO:0000259" key="12">
    <source>
        <dbReference type="PROSITE" id="PS51447"/>
    </source>
</evidence>
<dbReference type="PROSITE" id="PS51483">
    <property type="entry name" value="B5"/>
    <property type="match status" value="1"/>
</dbReference>
<dbReference type="NCBIfam" id="TIGR00472">
    <property type="entry name" value="pheT_bact"/>
    <property type="match status" value="1"/>
</dbReference>
<dbReference type="GO" id="GO:0009328">
    <property type="term" value="C:phenylalanine-tRNA ligase complex"/>
    <property type="evidence" value="ECO:0007669"/>
    <property type="project" value="TreeGrafter"/>
</dbReference>
<comment type="caution">
    <text evidence="14">The sequence shown here is derived from an EMBL/GenBank/DDBJ whole genome shotgun (WGS) entry which is preliminary data.</text>
</comment>
<dbReference type="SUPFAM" id="SSF56037">
    <property type="entry name" value="PheT/TilS domain"/>
    <property type="match status" value="1"/>
</dbReference>
<keyword evidence="3 11" id="KW-0436">Ligase</keyword>
<dbReference type="Proteomes" id="UP000178068">
    <property type="component" value="Unassembled WGS sequence"/>
</dbReference>
<feature type="binding site" evidence="11">
    <location>
        <position position="350"/>
    </location>
    <ligand>
        <name>Mg(2+)</name>
        <dbReference type="ChEBI" id="CHEBI:18420"/>
        <note>shared with alpha subunit</note>
    </ligand>
</feature>
<dbReference type="Pfam" id="PF03484">
    <property type="entry name" value="B5"/>
    <property type="match status" value="1"/>
</dbReference>
<evidence type="ECO:0000256" key="8">
    <source>
        <dbReference type="ARBA" id="ARBA00022917"/>
    </source>
</evidence>
<dbReference type="HAMAP" id="MF_00283">
    <property type="entry name" value="Phe_tRNA_synth_beta1"/>
    <property type="match status" value="1"/>
</dbReference>
<dbReference type="AlphaFoldDB" id="A0A1G1WPB9"/>
<evidence type="ECO:0000256" key="1">
    <source>
        <dbReference type="ARBA" id="ARBA00008653"/>
    </source>
</evidence>
<dbReference type="InterPro" id="IPR045864">
    <property type="entry name" value="aa-tRNA-synth_II/BPL/LPL"/>
</dbReference>
<dbReference type="GO" id="GO:0000287">
    <property type="term" value="F:magnesium ion binding"/>
    <property type="evidence" value="ECO:0007669"/>
    <property type="project" value="UniProtKB-UniRule"/>
</dbReference>
<keyword evidence="11" id="KW-0963">Cytoplasm</keyword>
<accession>A0A1G1WPB9</accession>
<comment type="subcellular location">
    <subcellularLocation>
        <location evidence="11">Cytoplasm</location>
    </subcellularLocation>
</comment>
<dbReference type="PANTHER" id="PTHR10947">
    <property type="entry name" value="PHENYLALANYL-TRNA SYNTHETASE BETA CHAIN AND LEUCINE-RICH REPEAT-CONTAINING PROTEIN 47"/>
    <property type="match status" value="1"/>
</dbReference>
<dbReference type="InterPro" id="IPR045060">
    <property type="entry name" value="Phe-tRNA-ligase_IIc_bsu"/>
</dbReference>
<dbReference type="InterPro" id="IPR041616">
    <property type="entry name" value="PheRS_beta_core"/>
</dbReference>
<dbReference type="Pfam" id="PF03483">
    <property type="entry name" value="B3_4"/>
    <property type="match status" value="1"/>
</dbReference>
<dbReference type="GO" id="GO:0006432">
    <property type="term" value="P:phenylalanyl-tRNA aminoacylation"/>
    <property type="evidence" value="ECO:0007669"/>
    <property type="project" value="UniProtKB-UniRule"/>
</dbReference>
<evidence type="ECO:0000256" key="7">
    <source>
        <dbReference type="ARBA" id="ARBA00022842"/>
    </source>
</evidence>
<dbReference type="STRING" id="1802603.A3F35_02845"/>
<dbReference type="Gene3D" id="3.30.70.380">
    <property type="entry name" value="Ferrodoxin-fold anticodon-binding domain"/>
    <property type="match status" value="1"/>
</dbReference>
<evidence type="ECO:0000259" key="13">
    <source>
        <dbReference type="PROSITE" id="PS51483"/>
    </source>
</evidence>
<feature type="domain" description="B5" evidence="13">
    <location>
        <begin position="285"/>
        <end position="363"/>
    </location>
</feature>
<evidence type="ECO:0000256" key="3">
    <source>
        <dbReference type="ARBA" id="ARBA00022598"/>
    </source>
</evidence>
<dbReference type="InterPro" id="IPR020825">
    <property type="entry name" value="Phe-tRNA_synthase-like_B3/B4"/>
</dbReference>
<keyword evidence="5 11" id="KW-0547">Nucleotide-binding</keyword>
<evidence type="ECO:0000256" key="10">
    <source>
        <dbReference type="ARBA" id="ARBA00049255"/>
    </source>
</evidence>
<protein>
    <recommendedName>
        <fullName evidence="11">Phenylalanine--tRNA ligase beta subunit</fullName>
        <ecNumber evidence="11">6.1.1.20</ecNumber>
    </recommendedName>
    <alternativeName>
        <fullName evidence="11">Phenylalanyl-tRNA synthetase beta subunit</fullName>
        <shortName evidence="11">PheRS</shortName>
    </alternativeName>
</protein>
<evidence type="ECO:0000313" key="15">
    <source>
        <dbReference type="Proteomes" id="UP000178068"/>
    </source>
</evidence>
<dbReference type="InterPro" id="IPR005147">
    <property type="entry name" value="tRNA_synthase_B5-dom"/>
</dbReference>
<evidence type="ECO:0000256" key="5">
    <source>
        <dbReference type="ARBA" id="ARBA00022741"/>
    </source>
</evidence>
<evidence type="ECO:0000256" key="4">
    <source>
        <dbReference type="ARBA" id="ARBA00022723"/>
    </source>
</evidence>
<feature type="domain" description="FDX-ACB" evidence="12">
    <location>
        <begin position="566"/>
        <end position="653"/>
    </location>
</feature>
<dbReference type="SUPFAM" id="SSF54991">
    <property type="entry name" value="Anticodon-binding domain of PheRS"/>
    <property type="match status" value="1"/>
</dbReference>
<comment type="similarity">
    <text evidence="1 11">Belongs to the phenylalanyl-tRNA synthetase beta subunit family. Type 1 subfamily.</text>
</comment>
<organism evidence="14 15">
    <name type="scientific">Candidatus Woykebacteria bacterium RIFCSPHIGHO2_12_FULL_45_10</name>
    <dbReference type="NCBI Taxonomy" id="1802603"/>
    <lineage>
        <taxon>Bacteria</taxon>
        <taxon>Candidatus Woykeibacteriota</taxon>
    </lineage>
</organism>
<evidence type="ECO:0000256" key="9">
    <source>
        <dbReference type="ARBA" id="ARBA00023146"/>
    </source>
</evidence>
<keyword evidence="8 11" id="KW-0648">Protein biosynthesis</keyword>
<comment type="cofactor">
    <cofactor evidence="11">
        <name>Mg(2+)</name>
        <dbReference type="ChEBI" id="CHEBI:18420"/>
    </cofactor>
    <text evidence="11">Binds 2 magnesium ions per tetramer.</text>
</comment>
<dbReference type="Pfam" id="PF03147">
    <property type="entry name" value="FDX-ACB"/>
    <property type="match status" value="1"/>
</dbReference>
<dbReference type="SUPFAM" id="SSF46955">
    <property type="entry name" value="Putative DNA-binding domain"/>
    <property type="match status" value="2"/>
</dbReference>
<feature type="binding site" evidence="11">
    <location>
        <position position="347"/>
    </location>
    <ligand>
        <name>Mg(2+)</name>
        <dbReference type="ChEBI" id="CHEBI:18420"/>
        <note>shared with alpha subunit</note>
    </ligand>
</feature>
<dbReference type="SMART" id="SM00896">
    <property type="entry name" value="FDX-ACB"/>
    <property type="match status" value="1"/>
</dbReference>
<dbReference type="GO" id="GO:0003723">
    <property type="term" value="F:RNA binding"/>
    <property type="evidence" value="ECO:0007669"/>
    <property type="project" value="InterPro"/>
</dbReference>
<comment type="subunit">
    <text evidence="2 11">Tetramer of two alpha and two beta subunits.</text>
</comment>
<comment type="catalytic activity">
    <reaction evidence="10 11">
        <text>tRNA(Phe) + L-phenylalanine + ATP = L-phenylalanyl-tRNA(Phe) + AMP + diphosphate + H(+)</text>
        <dbReference type="Rhea" id="RHEA:19413"/>
        <dbReference type="Rhea" id="RHEA-COMP:9668"/>
        <dbReference type="Rhea" id="RHEA-COMP:9699"/>
        <dbReference type="ChEBI" id="CHEBI:15378"/>
        <dbReference type="ChEBI" id="CHEBI:30616"/>
        <dbReference type="ChEBI" id="CHEBI:33019"/>
        <dbReference type="ChEBI" id="CHEBI:58095"/>
        <dbReference type="ChEBI" id="CHEBI:78442"/>
        <dbReference type="ChEBI" id="CHEBI:78531"/>
        <dbReference type="ChEBI" id="CHEBI:456215"/>
        <dbReference type="EC" id="6.1.1.20"/>
    </reaction>
</comment>
<gene>
    <name evidence="11" type="primary">pheT</name>
    <name evidence="14" type="ORF">A3F35_02845</name>
</gene>
<feature type="binding site" evidence="11">
    <location>
        <position position="351"/>
    </location>
    <ligand>
        <name>Mg(2+)</name>
        <dbReference type="ChEBI" id="CHEBI:18420"/>
        <note>shared with alpha subunit</note>
    </ligand>
</feature>
<evidence type="ECO:0000256" key="2">
    <source>
        <dbReference type="ARBA" id="ARBA00011209"/>
    </source>
</evidence>
<dbReference type="EC" id="6.1.1.20" evidence="11"/>
<dbReference type="SUPFAM" id="SSF55681">
    <property type="entry name" value="Class II aaRS and biotin synthetases"/>
    <property type="match status" value="1"/>
</dbReference>
<keyword evidence="9 11" id="KW-0030">Aminoacyl-tRNA synthetase</keyword>
<dbReference type="InterPro" id="IPR005146">
    <property type="entry name" value="B3/B4_tRNA-bd"/>
</dbReference>
<dbReference type="InterPro" id="IPR005121">
    <property type="entry name" value="Fdx_antiC-bd"/>
</dbReference>
<name>A0A1G1WPB9_9BACT</name>
<dbReference type="Gene3D" id="3.30.56.10">
    <property type="match status" value="2"/>
</dbReference>
<dbReference type="EMBL" id="MHCZ01000027">
    <property type="protein sequence ID" value="OGY29592.1"/>
    <property type="molecule type" value="Genomic_DNA"/>
</dbReference>